<accession>A0A2P6TSI8</accession>
<dbReference type="EMBL" id="LHPG02000007">
    <property type="protein sequence ID" value="PRW57032.1"/>
    <property type="molecule type" value="Genomic_DNA"/>
</dbReference>
<dbReference type="InterPro" id="IPR036133">
    <property type="entry name" value="EB1_C_sf"/>
</dbReference>
<dbReference type="GO" id="GO:0009524">
    <property type="term" value="C:phragmoplast"/>
    <property type="evidence" value="ECO:0007669"/>
    <property type="project" value="UniProtKB-SubCell"/>
</dbReference>
<keyword evidence="3" id="KW-0132">Cell division</keyword>
<evidence type="ECO:0000256" key="2">
    <source>
        <dbReference type="ARBA" id="ARBA00022490"/>
    </source>
</evidence>
<evidence type="ECO:0000313" key="13">
    <source>
        <dbReference type="EMBL" id="PRW57032.1"/>
    </source>
</evidence>
<name>A0A2P6TSI8_CHLSO</name>
<evidence type="ECO:0000256" key="7">
    <source>
        <dbReference type="ARBA" id="ARBA00023306"/>
    </source>
</evidence>
<comment type="similarity">
    <text evidence="1">Belongs to the MAPRE family.</text>
</comment>
<evidence type="ECO:0000256" key="6">
    <source>
        <dbReference type="ARBA" id="ARBA00023212"/>
    </source>
</evidence>
<evidence type="ECO:0000313" key="14">
    <source>
        <dbReference type="Proteomes" id="UP000239899"/>
    </source>
</evidence>
<feature type="domain" description="EB1 C-terminal" evidence="12">
    <location>
        <begin position="202"/>
        <end position="272"/>
    </location>
</feature>
<dbReference type="Pfam" id="PF00307">
    <property type="entry name" value="CH"/>
    <property type="match status" value="1"/>
</dbReference>
<evidence type="ECO:0000259" key="11">
    <source>
        <dbReference type="PROSITE" id="PS50021"/>
    </source>
</evidence>
<dbReference type="GO" id="GO:0005874">
    <property type="term" value="C:microtubule"/>
    <property type="evidence" value="ECO:0007669"/>
    <property type="project" value="UniProtKB-KW"/>
</dbReference>
<dbReference type="Gene3D" id="1.10.418.10">
    <property type="entry name" value="Calponin-like domain"/>
    <property type="match status" value="1"/>
</dbReference>
<dbReference type="SUPFAM" id="SSF47576">
    <property type="entry name" value="Calponin-homology domain, CH-domain"/>
    <property type="match status" value="1"/>
</dbReference>
<dbReference type="FunFam" id="1.10.418.10:FF:000028">
    <property type="entry name" value="RP/EB family microtubule-associated protein"/>
    <property type="match status" value="1"/>
</dbReference>
<dbReference type="SUPFAM" id="SSF140612">
    <property type="entry name" value="EB1 dimerisation domain-like"/>
    <property type="match status" value="1"/>
</dbReference>
<feature type="coiled-coil region" evidence="10">
    <location>
        <begin position="196"/>
        <end position="237"/>
    </location>
</feature>
<reference evidence="13 14" key="1">
    <citation type="journal article" date="2018" name="Plant J.">
        <title>Genome sequences of Chlorella sorokiniana UTEX 1602 and Micractinium conductrix SAG 241.80: implications to maltose excretion by a green alga.</title>
        <authorList>
            <person name="Arriola M.B."/>
            <person name="Velmurugan N."/>
            <person name="Zhang Y."/>
            <person name="Plunkett M.H."/>
            <person name="Hondzo H."/>
            <person name="Barney B.M."/>
        </authorList>
    </citation>
    <scope>NUCLEOTIDE SEQUENCE [LARGE SCALE GENOMIC DNA]</scope>
    <source>
        <strain evidence="14">UTEX 1602</strain>
    </source>
</reference>
<protein>
    <submittedName>
        <fullName evidence="13">Microtubule-associated RP EB family member 1C</fullName>
    </submittedName>
</protein>
<dbReference type="STRING" id="3076.A0A2P6TSI8"/>
<dbReference type="GO" id="GO:0009652">
    <property type="term" value="P:thigmotropism"/>
    <property type="evidence" value="ECO:0007669"/>
    <property type="project" value="UniProtKB-ARBA"/>
</dbReference>
<dbReference type="InterPro" id="IPR027328">
    <property type="entry name" value="MAPRE"/>
</dbReference>
<evidence type="ECO:0000256" key="4">
    <source>
        <dbReference type="ARBA" id="ARBA00022701"/>
    </source>
</evidence>
<organism evidence="13 14">
    <name type="scientific">Chlorella sorokiniana</name>
    <name type="common">Freshwater green alga</name>
    <dbReference type="NCBI Taxonomy" id="3076"/>
    <lineage>
        <taxon>Eukaryota</taxon>
        <taxon>Viridiplantae</taxon>
        <taxon>Chlorophyta</taxon>
        <taxon>core chlorophytes</taxon>
        <taxon>Trebouxiophyceae</taxon>
        <taxon>Chlorellales</taxon>
        <taxon>Chlorellaceae</taxon>
        <taxon>Chlorella clade</taxon>
        <taxon>Chlorella</taxon>
    </lineage>
</organism>
<keyword evidence="7" id="KW-0131">Cell cycle</keyword>
<evidence type="ECO:0000256" key="1">
    <source>
        <dbReference type="ARBA" id="ARBA00010729"/>
    </source>
</evidence>
<dbReference type="GO" id="GO:0051301">
    <property type="term" value="P:cell division"/>
    <property type="evidence" value="ECO:0007669"/>
    <property type="project" value="UniProtKB-KW"/>
</dbReference>
<evidence type="ECO:0000256" key="10">
    <source>
        <dbReference type="SAM" id="Coils"/>
    </source>
</evidence>
<keyword evidence="2" id="KW-0963">Cytoplasm</keyword>
<keyword evidence="14" id="KW-1185">Reference proteome</keyword>
<dbReference type="AlphaFoldDB" id="A0A2P6TSI8"/>
<dbReference type="InterPro" id="IPR036872">
    <property type="entry name" value="CH_dom_sf"/>
</dbReference>
<evidence type="ECO:0000259" key="12">
    <source>
        <dbReference type="PROSITE" id="PS51230"/>
    </source>
</evidence>
<proteinExistence type="inferred from homology"/>
<evidence type="ECO:0000256" key="3">
    <source>
        <dbReference type="ARBA" id="ARBA00022618"/>
    </source>
</evidence>
<dbReference type="InterPro" id="IPR004953">
    <property type="entry name" value="EB1_C"/>
</dbReference>
<keyword evidence="5" id="KW-0498">Mitosis</keyword>
<comment type="caution">
    <text evidence="13">The sequence shown here is derived from an EMBL/GenBank/DDBJ whole genome shotgun (WGS) entry which is preliminary data.</text>
</comment>
<dbReference type="Gene3D" id="1.20.5.1430">
    <property type="match status" value="1"/>
</dbReference>
<gene>
    <name evidence="13" type="ORF">C2E21_4354</name>
</gene>
<comment type="subcellular location">
    <subcellularLocation>
        <location evidence="8">Cytoplasm</location>
        <location evidence="8">Cytoskeleton</location>
        <location evidence="8">Phragmoplast</location>
    </subcellularLocation>
</comment>
<dbReference type="Proteomes" id="UP000239899">
    <property type="component" value="Unassembled WGS sequence"/>
</dbReference>
<dbReference type="Pfam" id="PF03271">
    <property type="entry name" value="EB1"/>
    <property type="match status" value="1"/>
</dbReference>
<evidence type="ECO:0000256" key="9">
    <source>
        <dbReference type="PROSITE-ProRule" id="PRU00576"/>
    </source>
</evidence>
<dbReference type="InterPro" id="IPR001715">
    <property type="entry name" value="CH_dom"/>
</dbReference>
<sequence length="298" mass="32493">MATRGMMSENNFVGKGVILSWLNNALQLRLERIEDTCSGAVACQIFDCLHPGSVNMTKVDFNYRNEVDFLKNYKELQKAFDSVSCPKEFNPAALSKGKLQDNNEFMQWLYGYWMQQTGGAEFEYDAIAARVHCKSGDWAKFSLGAGGAAAPAAKIAAVRRGPAPVAPRGAAAAKVPLARAAAPRGGAGSAPTSRSASASLEQLEAAQQEVVALQEQATELKLKVETAERERDFYFEKLRDIEILCQAPELQEIPAIRIVEKILYAADSAEAKDAMAEAQRIYNATLEQPVEEEAVPAQ</sequence>
<evidence type="ECO:0000256" key="8">
    <source>
        <dbReference type="ARBA" id="ARBA00060413"/>
    </source>
</evidence>
<dbReference type="PANTHER" id="PTHR10623">
    <property type="entry name" value="MICROTUBULE-ASSOCIATED PROTEIN RP/EB FAMILY MEMBER"/>
    <property type="match status" value="1"/>
</dbReference>
<dbReference type="GO" id="GO:0008017">
    <property type="term" value="F:microtubule binding"/>
    <property type="evidence" value="ECO:0007669"/>
    <property type="project" value="InterPro"/>
</dbReference>
<dbReference type="PROSITE" id="PS51230">
    <property type="entry name" value="EB1_C"/>
    <property type="match status" value="1"/>
</dbReference>
<feature type="domain" description="Calponin-homology (CH)" evidence="11">
    <location>
        <begin position="12"/>
        <end position="114"/>
    </location>
</feature>
<keyword evidence="10" id="KW-0175">Coiled coil</keyword>
<dbReference type="OrthoDB" id="2119228at2759"/>
<dbReference type="PROSITE" id="PS50021">
    <property type="entry name" value="CH"/>
    <property type="match status" value="1"/>
</dbReference>
<keyword evidence="6" id="KW-0206">Cytoskeleton</keyword>
<evidence type="ECO:0000256" key="5">
    <source>
        <dbReference type="ARBA" id="ARBA00022776"/>
    </source>
</evidence>
<keyword evidence="4 9" id="KW-0493">Microtubule</keyword>